<protein>
    <submittedName>
        <fullName evidence="5">Branched-chain amino acid transport system ATP-binding protein</fullName>
    </submittedName>
</protein>
<organism evidence="5 6">
    <name type="scientific">Aquamicrobium aerolatum DSM 21857</name>
    <dbReference type="NCBI Taxonomy" id="1121003"/>
    <lineage>
        <taxon>Bacteria</taxon>
        <taxon>Pseudomonadati</taxon>
        <taxon>Pseudomonadota</taxon>
        <taxon>Alphaproteobacteria</taxon>
        <taxon>Hyphomicrobiales</taxon>
        <taxon>Phyllobacteriaceae</taxon>
        <taxon>Aerobium</taxon>
    </lineage>
</organism>
<keyword evidence="3 5" id="KW-0067">ATP-binding</keyword>
<dbReference type="Gene3D" id="3.40.50.300">
    <property type="entry name" value="P-loop containing nucleotide triphosphate hydrolases"/>
    <property type="match status" value="1"/>
</dbReference>
<dbReference type="SMART" id="SM00382">
    <property type="entry name" value="AAA"/>
    <property type="match status" value="1"/>
</dbReference>
<dbReference type="PANTHER" id="PTHR45772:SF3">
    <property type="entry name" value="ABC TRANSPORTER ATP-BINDING PROTEIN"/>
    <property type="match status" value="1"/>
</dbReference>
<dbReference type="EMBL" id="FORF01000026">
    <property type="protein sequence ID" value="SFJ53109.1"/>
    <property type="molecule type" value="Genomic_DNA"/>
</dbReference>
<dbReference type="FunFam" id="3.40.50.300:FF:000421">
    <property type="entry name" value="Branched-chain amino acid ABC transporter ATP-binding protein"/>
    <property type="match status" value="1"/>
</dbReference>
<evidence type="ECO:0000313" key="6">
    <source>
        <dbReference type="Proteomes" id="UP000242763"/>
    </source>
</evidence>
<dbReference type="CDD" id="cd03219">
    <property type="entry name" value="ABC_Mj1267_LivG_branched"/>
    <property type="match status" value="1"/>
</dbReference>
<dbReference type="GO" id="GO:0016887">
    <property type="term" value="F:ATP hydrolysis activity"/>
    <property type="evidence" value="ECO:0007669"/>
    <property type="project" value="InterPro"/>
</dbReference>
<dbReference type="Proteomes" id="UP000242763">
    <property type="component" value="Unassembled WGS sequence"/>
</dbReference>
<evidence type="ECO:0000259" key="4">
    <source>
        <dbReference type="PROSITE" id="PS50893"/>
    </source>
</evidence>
<dbReference type="SUPFAM" id="SSF52540">
    <property type="entry name" value="P-loop containing nucleoside triphosphate hydrolases"/>
    <property type="match status" value="1"/>
</dbReference>
<evidence type="ECO:0000313" key="5">
    <source>
        <dbReference type="EMBL" id="SFJ53109.1"/>
    </source>
</evidence>
<dbReference type="STRING" id="1121003.SAMN03080618_03243"/>
<dbReference type="InterPro" id="IPR051120">
    <property type="entry name" value="ABC_AA/LPS_Transport"/>
</dbReference>
<keyword evidence="6" id="KW-1185">Reference proteome</keyword>
<evidence type="ECO:0000256" key="1">
    <source>
        <dbReference type="ARBA" id="ARBA00022448"/>
    </source>
</evidence>
<dbReference type="InterPro" id="IPR003439">
    <property type="entry name" value="ABC_transporter-like_ATP-bd"/>
</dbReference>
<evidence type="ECO:0000256" key="2">
    <source>
        <dbReference type="ARBA" id="ARBA00022741"/>
    </source>
</evidence>
<dbReference type="InterPro" id="IPR003593">
    <property type="entry name" value="AAA+_ATPase"/>
</dbReference>
<feature type="domain" description="ABC transporter" evidence="4">
    <location>
        <begin position="8"/>
        <end position="244"/>
    </location>
</feature>
<gene>
    <name evidence="5" type="ORF">SAMN03080618_03243</name>
</gene>
<dbReference type="GO" id="GO:0005524">
    <property type="term" value="F:ATP binding"/>
    <property type="evidence" value="ECO:0007669"/>
    <property type="project" value="UniProtKB-KW"/>
</dbReference>
<accession>A0A1I3S692</accession>
<dbReference type="InterPro" id="IPR027417">
    <property type="entry name" value="P-loop_NTPase"/>
</dbReference>
<sequence>MAAVIPLIQTRALTRQFGGLKAVDNVDFNLESGKIHAIIGPNGAGKTTFVSLLSGRLLPDSGTILFDGQDITTMPAHKRVQVGIAYTFQITSVFANLSVYDNVALPVQRRLLQRGRVDPGALHQSVFEVLDRVGMADHAHSKAGSLSYGHQRLLEVAMGLALQPRLLILDEPTQGLSDGEIDTFIELVREIARDATVLLIEHNMQVVMALADRITVMNNGKILAEGTPSEIRANAAVQEAYLGGGDV</sequence>
<dbReference type="AlphaFoldDB" id="A0A1I3S692"/>
<keyword evidence="2" id="KW-0547">Nucleotide-binding</keyword>
<dbReference type="Pfam" id="PF12399">
    <property type="entry name" value="BCA_ABC_TP_C"/>
    <property type="match status" value="1"/>
</dbReference>
<keyword evidence="1" id="KW-0813">Transport</keyword>
<dbReference type="InterPro" id="IPR032823">
    <property type="entry name" value="BCA_ABC_TP_C"/>
</dbReference>
<dbReference type="GO" id="GO:0005886">
    <property type="term" value="C:plasma membrane"/>
    <property type="evidence" value="ECO:0007669"/>
    <property type="project" value="TreeGrafter"/>
</dbReference>
<dbReference type="Pfam" id="PF00005">
    <property type="entry name" value="ABC_tran"/>
    <property type="match status" value="1"/>
</dbReference>
<name>A0A1I3S692_9HYPH</name>
<dbReference type="PANTHER" id="PTHR45772">
    <property type="entry name" value="CONSERVED COMPONENT OF ABC TRANSPORTER FOR NATURAL AMINO ACIDS-RELATED"/>
    <property type="match status" value="1"/>
</dbReference>
<evidence type="ECO:0000256" key="3">
    <source>
        <dbReference type="ARBA" id="ARBA00022840"/>
    </source>
</evidence>
<dbReference type="PROSITE" id="PS50893">
    <property type="entry name" value="ABC_TRANSPORTER_2"/>
    <property type="match status" value="1"/>
</dbReference>
<proteinExistence type="predicted"/>
<reference evidence="6" key="1">
    <citation type="submission" date="2016-10" db="EMBL/GenBank/DDBJ databases">
        <authorList>
            <person name="Varghese N."/>
            <person name="Submissions S."/>
        </authorList>
    </citation>
    <scope>NUCLEOTIDE SEQUENCE [LARGE SCALE GENOMIC DNA]</scope>
    <source>
        <strain evidence="6">DSM 21857</strain>
    </source>
</reference>